<dbReference type="SUPFAM" id="SSF53613">
    <property type="entry name" value="Ribokinase-like"/>
    <property type="match status" value="1"/>
</dbReference>
<gene>
    <name evidence="2" type="ORF">SSS_6394</name>
</gene>
<organism evidence="2">
    <name type="scientific">Sarcoptes scabiei</name>
    <name type="common">Itch mite</name>
    <name type="synonym">Acarus scabiei</name>
    <dbReference type="NCBI Taxonomy" id="52283"/>
    <lineage>
        <taxon>Eukaryota</taxon>
        <taxon>Metazoa</taxon>
        <taxon>Ecdysozoa</taxon>
        <taxon>Arthropoda</taxon>
        <taxon>Chelicerata</taxon>
        <taxon>Arachnida</taxon>
        <taxon>Acari</taxon>
        <taxon>Acariformes</taxon>
        <taxon>Sarcoptiformes</taxon>
        <taxon>Astigmata</taxon>
        <taxon>Psoroptidia</taxon>
        <taxon>Sarcoptoidea</taxon>
        <taxon>Sarcoptidae</taxon>
        <taxon>Sarcoptinae</taxon>
        <taxon>Sarcoptes</taxon>
    </lineage>
</organism>
<evidence type="ECO:0000259" key="1">
    <source>
        <dbReference type="Pfam" id="PF00294"/>
    </source>
</evidence>
<evidence type="ECO:0000313" key="3">
    <source>
        <dbReference type="EnsemblMetazoa" id="KAF7493769.1"/>
    </source>
</evidence>
<accession>A0A834VG49</accession>
<protein>
    <recommendedName>
        <fullName evidence="1">Carbohydrate kinase PfkB domain-containing protein</fullName>
    </recommendedName>
</protein>
<proteinExistence type="predicted"/>
<reference evidence="2" key="2">
    <citation type="submission" date="2020-01" db="EMBL/GenBank/DDBJ databases">
        <authorList>
            <person name="Korhonen P.K.K."/>
            <person name="Guangxu M.G."/>
            <person name="Wang T.W."/>
            <person name="Stroehlein A.J.S."/>
            <person name="Young N.D."/>
            <person name="Ang C.-S.A."/>
            <person name="Fernando D.W.F."/>
            <person name="Lu H.L."/>
            <person name="Taylor S.T."/>
            <person name="Ehtesham M.E.M."/>
            <person name="Najaraj S.H.N."/>
            <person name="Harsha G.H.G."/>
            <person name="Madugundu A.M."/>
            <person name="Renuse S.R."/>
            <person name="Holt D.H."/>
            <person name="Pandey A.P."/>
            <person name="Papenfuss A.P."/>
            <person name="Gasser R.B.G."/>
            <person name="Fischer K.F."/>
        </authorList>
    </citation>
    <scope>NUCLEOTIDE SEQUENCE</scope>
    <source>
        <strain evidence="2">SSS_KF_BRIS2020</strain>
    </source>
</reference>
<dbReference type="Proteomes" id="UP000070412">
    <property type="component" value="Unassembled WGS sequence"/>
</dbReference>
<evidence type="ECO:0000313" key="2">
    <source>
        <dbReference type="EMBL" id="KAF7493769.1"/>
    </source>
</evidence>
<reference evidence="4" key="1">
    <citation type="journal article" date="2020" name="PLoS Negl. Trop. Dis.">
        <title>High-quality nuclear genome for Sarcoptes scabiei-A critical resource for a neglected parasite.</title>
        <authorList>
            <person name="Korhonen P.K."/>
            <person name="Gasser R.B."/>
            <person name="Ma G."/>
            <person name="Wang T."/>
            <person name="Stroehlein A.J."/>
            <person name="Young N.D."/>
            <person name="Ang C.S."/>
            <person name="Fernando D.D."/>
            <person name="Lu H.C."/>
            <person name="Taylor S."/>
            <person name="Reynolds S.L."/>
            <person name="Mofiz E."/>
            <person name="Najaraj S.H."/>
            <person name="Gowda H."/>
            <person name="Madugundu A."/>
            <person name="Renuse S."/>
            <person name="Holt D."/>
            <person name="Pandey A."/>
            <person name="Papenfuss A.T."/>
            <person name="Fischer K."/>
        </authorList>
    </citation>
    <scope>NUCLEOTIDE SEQUENCE [LARGE SCALE GENOMIC DNA]</scope>
</reference>
<dbReference type="InterPro" id="IPR011611">
    <property type="entry name" value="PfkB_dom"/>
</dbReference>
<name>A0A834VG49_SARSC</name>
<dbReference type="InterPro" id="IPR029056">
    <property type="entry name" value="Ribokinase-like"/>
</dbReference>
<dbReference type="GO" id="GO:0006796">
    <property type="term" value="P:phosphate-containing compound metabolic process"/>
    <property type="evidence" value="ECO:0007669"/>
    <property type="project" value="UniProtKB-ARBA"/>
</dbReference>
<keyword evidence="4" id="KW-1185">Reference proteome</keyword>
<dbReference type="Pfam" id="PF00294">
    <property type="entry name" value="PfkB"/>
    <property type="match status" value="1"/>
</dbReference>
<sequence length="167" mass="18984">MTPNFNELQAIYWNLCEEQSSSSRLIQKDQTEGDKLFELVERYGRGIFEKLPNLHSLYVTIDRDGVVFVGYKSDLDHPIQFGPESILFKQSDLVQRSKQITCIHFPQQAVPNVVSVSGAGDCFTGTLVHCWLNQKTIKQSLEYALKAARISVQSIETVPKEIETIFD</sequence>
<evidence type="ECO:0000313" key="4">
    <source>
        <dbReference type="Proteomes" id="UP000070412"/>
    </source>
</evidence>
<dbReference type="AlphaFoldDB" id="A0A834VG49"/>
<feature type="domain" description="Carbohydrate kinase PfkB" evidence="1">
    <location>
        <begin position="103"/>
        <end position="158"/>
    </location>
</feature>
<dbReference type="OrthoDB" id="6430759at2759"/>
<dbReference type="Gene3D" id="3.40.1190.20">
    <property type="match status" value="1"/>
</dbReference>
<dbReference type="EMBL" id="WVUK01000055">
    <property type="protein sequence ID" value="KAF7493769.1"/>
    <property type="molecule type" value="Genomic_DNA"/>
</dbReference>
<reference evidence="3" key="3">
    <citation type="submission" date="2022-06" db="UniProtKB">
        <authorList>
            <consortium name="EnsemblMetazoa"/>
        </authorList>
    </citation>
    <scope>IDENTIFICATION</scope>
</reference>
<dbReference type="EnsemblMetazoa" id="SSS_6394s_mrna">
    <property type="protein sequence ID" value="KAF7493769.1"/>
    <property type="gene ID" value="SSS_6394"/>
</dbReference>